<organism evidence="1">
    <name type="scientific">Dichomitus squalens</name>
    <dbReference type="NCBI Taxonomy" id="114155"/>
    <lineage>
        <taxon>Eukaryota</taxon>
        <taxon>Fungi</taxon>
        <taxon>Dikarya</taxon>
        <taxon>Basidiomycota</taxon>
        <taxon>Agaricomycotina</taxon>
        <taxon>Agaricomycetes</taxon>
        <taxon>Polyporales</taxon>
        <taxon>Polyporaceae</taxon>
        <taxon>Dichomitus</taxon>
    </lineage>
</organism>
<dbReference type="EMBL" id="ML143484">
    <property type="protein sequence ID" value="TBU24230.1"/>
    <property type="molecule type" value="Genomic_DNA"/>
</dbReference>
<protein>
    <submittedName>
        <fullName evidence="1">Uncharacterized protein</fullName>
    </submittedName>
</protein>
<reference evidence="1" key="1">
    <citation type="submission" date="2019-01" db="EMBL/GenBank/DDBJ databases">
        <title>Draft genome sequences of three monokaryotic isolates of the white-rot basidiomycete fungus Dichomitus squalens.</title>
        <authorList>
            <consortium name="DOE Joint Genome Institute"/>
            <person name="Lopez S.C."/>
            <person name="Andreopoulos B."/>
            <person name="Pangilinan J."/>
            <person name="Lipzen A."/>
            <person name="Riley R."/>
            <person name="Ahrendt S."/>
            <person name="Ng V."/>
            <person name="Barry K."/>
            <person name="Daum C."/>
            <person name="Grigoriev I.V."/>
            <person name="Hilden K.S."/>
            <person name="Makela M.R."/>
            <person name="de Vries R.P."/>
        </authorList>
    </citation>
    <scope>NUCLEOTIDE SEQUENCE [LARGE SCALE GENOMIC DNA]</scope>
    <source>
        <strain evidence="1">OM18370.1</strain>
    </source>
</reference>
<gene>
    <name evidence="1" type="ORF">BD311DRAFT_702456</name>
</gene>
<dbReference type="OrthoDB" id="10674511at2759"/>
<dbReference type="Proteomes" id="UP000292957">
    <property type="component" value="Unassembled WGS sequence"/>
</dbReference>
<proteinExistence type="predicted"/>
<name>A0A4Q9MAI8_9APHY</name>
<sequence>MVGFLEDGKFRPLFCSGTGEGTDSNEVPSPLKELRDRFGPCVSVRTDKDRPRELESFNPENGFVKFASRGRIPEQGSDQGAILKLPAGSTTYSFNNKWHIVRYMHEKIDKWLALANSIGDSELKDEDIMFVTGATWTTQYTRDLYQSQYIRGNVDVPTSIITTPQTEGDPAVFKFAAGQPQQSEIPNFYPSSPVSHHCVFMNYYKIKRRPKNHGPSERGSEGTLSQQTSILKESPWVWVPRPTFADPVNALLDYILEDERVNVAVASDSDVYKFLEYGQAVPDDIRTLLISKGGCTAIVRDLEQVGTVQRLQRKKNTRIKVDDDWVLVKPPQDNM</sequence>
<evidence type="ECO:0000313" key="1">
    <source>
        <dbReference type="EMBL" id="TBU24230.1"/>
    </source>
</evidence>
<accession>A0A4Q9MAI8</accession>
<dbReference type="AlphaFoldDB" id="A0A4Q9MAI8"/>